<organism evidence="3 4">
    <name type="scientific">Actinidia rufa</name>
    <dbReference type="NCBI Taxonomy" id="165716"/>
    <lineage>
        <taxon>Eukaryota</taxon>
        <taxon>Viridiplantae</taxon>
        <taxon>Streptophyta</taxon>
        <taxon>Embryophyta</taxon>
        <taxon>Tracheophyta</taxon>
        <taxon>Spermatophyta</taxon>
        <taxon>Magnoliopsida</taxon>
        <taxon>eudicotyledons</taxon>
        <taxon>Gunneridae</taxon>
        <taxon>Pentapetalae</taxon>
        <taxon>asterids</taxon>
        <taxon>Ericales</taxon>
        <taxon>Actinidiaceae</taxon>
        <taxon>Actinidia</taxon>
    </lineage>
</organism>
<feature type="region of interest" description="Disordered" evidence="1">
    <location>
        <begin position="60"/>
        <end position="103"/>
    </location>
</feature>
<keyword evidence="2" id="KW-0472">Membrane</keyword>
<keyword evidence="2" id="KW-1133">Transmembrane helix</keyword>
<dbReference type="AlphaFoldDB" id="A0A7J0FND8"/>
<dbReference type="Proteomes" id="UP000585474">
    <property type="component" value="Unassembled WGS sequence"/>
</dbReference>
<gene>
    <name evidence="3" type="ORF">Acr_13g0016250</name>
</gene>
<feature type="transmembrane region" description="Helical" evidence="2">
    <location>
        <begin position="181"/>
        <end position="201"/>
    </location>
</feature>
<dbReference type="OrthoDB" id="734536at2759"/>
<name>A0A7J0FND8_9ERIC</name>
<keyword evidence="4" id="KW-1185">Reference proteome</keyword>
<feature type="compositionally biased region" description="Polar residues" evidence="1">
    <location>
        <begin position="70"/>
        <end position="89"/>
    </location>
</feature>
<feature type="transmembrane region" description="Helical" evidence="2">
    <location>
        <begin position="135"/>
        <end position="154"/>
    </location>
</feature>
<evidence type="ECO:0000256" key="1">
    <source>
        <dbReference type="SAM" id="MobiDB-lite"/>
    </source>
</evidence>
<evidence type="ECO:0000313" key="3">
    <source>
        <dbReference type="EMBL" id="GFZ00226.1"/>
    </source>
</evidence>
<proteinExistence type="predicted"/>
<comment type="caution">
    <text evidence="3">The sequence shown here is derived from an EMBL/GenBank/DDBJ whole genome shotgun (WGS) entry which is preliminary data.</text>
</comment>
<dbReference type="PANTHER" id="PTHR37206:SF4">
    <property type="entry name" value="TRANSMEMBRANE PROTEIN"/>
    <property type="match status" value="1"/>
</dbReference>
<evidence type="ECO:0008006" key="5">
    <source>
        <dbReference type="Google" id="ProtNLM"/>
    </source>
</evidence>
<keyword evidence="2" id="KW-0812">Transmembrane</keyword>
<dbReference type="PANTHER" id="PTHR37206">
    <property type="entry name" value="TRANSMEMBRANE PROTEIN"/>
    <property type="match status" value="1"/>
</dbReference>
<evidence type="ECO:0000313" key="4">
    <source>
        <dbReference type="Proteomes" id="UP000585474"/>
    </source>
</evidence>
<dbReference type="EMBL" id="BJWL01000013">
    <property type="protein sequence ID" value="GFZ00226.1"/>
    <property type="molecule type" value="Genomic_DNA"/>
</dbReference>
<feature type="compositionally biased region" description="Polar residues" evidence="1">
    <location>
        <begin position="12"/>
        <end position="37"/>
    </location>
</feature>
<protein>
    <recommendedName>
        <fullName evidence="5">Transmembrane protein</fullName>
    </recommendedName>
</protein>
<reference evidence="3 4" key="1">
    <citation type="submission" date="2019-07" db="EMBL/GenBank/DDBJ databases">
        <title>De Novo Assembly of kiwifruit Actinidia rufa.</title>
        <authorList>
            <person name="Sugita-Konishi S."/>
            <person name="Sato K."/>
            <person name="Mori E."/>
            <person name="Abe Y."/>
            <person name="Kisaki G."/>
            <person name="Hamano K."/>
            <person name="Suezawa K."/>
            <person name="Otani M."/>
            <person name="Fukuda T."/>
            <person name="Manabe T."/>
            <person name="Gomi K."/>
            <person name="Tabuchi M."/>
            <person name="Akimitsu K."/>
            <person name="Kataoka I."/>
        </authorList>
    </citation>
    <scope>NUCLEOTIDE SEQUENCE [LARGE SCALE GENOMIC DNA]</scope>
    <source>
        <strain evidence="4">cv. Fuchu</strain>
    </source>
</reference>
<sequence length="202" mass="22787">MEPAEVLEGSNEWEQVQSPSHQPRFSSASGGDDTTTDFPAAVGVRGNYLRIQDEITIFPPNNHEGLPVPQQENQPLRDPTQASNTSSFLAESPANEVDEMGPGGTGRRLGSYLRLLRSGIDRVAFVVRNYAVCGVFLGSFLCVAGAMMLSVLYVKVRRWGRKFRRENEDRLMMLIREKDKVRLGFIRFFVYAYHLFVNMPIL</sequence>
<feature type="region of interest" description="Disordered" evidence="1">
    <location>
        <begin position="1"/>
        <end position="37"/>
    </location>
</feature>
<evidence type="ECO:0000256" key="2">
    <source>
        <dbReference type="SAM" id="Phobius"/>
    </source>
</evidence>
<accession>A0A7J0FND8</accession>